<evidence type="ECO:0000256" key="5">
    <source>
        <dbReference type="ARBA" id="ARBA00038359"/>
    </source>
</evidence>
<dbReference type="GO" id="GO:0016020">
    <property type="term" value="C:membrane"/>
    <property type="evidence" value="ECO:0007669"/>
    <property type="project" value="UniProtKB-SubCell"/>
</dbReference>
<feature type="transmembrane region" description="Helical" evidence="6">
    <location>
        <begin position="53"/>
        <end position="75"/>
    </location>
</feature>
<evidence type="ECO:0000256" key="3">
    <source>
        <dbReference type="ARBA" id="ARBA00022989"/>
    </source>
</evidence>
<feature type="transmembrane region" description="Helical" evidence="6">
    <location>
        <begin position="210"/>
        <end position="233"/>
    </location>
</feature>
<feature type="domain" description="Rhodopsin" evidence="7">
    <location>
        <begin position="37"/>
        <end position="273"/>
    </location>
</feature>
<keyword evidence="2 6" id="KW-0812">Transmembrane</keyword>
<dbReference type="InterPro" id="IPR052337">
    <property type="entry name" value="SAT4-like"/>
</dbReference>
<evidence type="ECO:0000256" key="1">
    <source>
        <dbReference type="ARBA" id="ARBA00004141"/>
    </source>
</evidence>
<feature type="transmembrane region" description="Helical" evidence="6">
    <location>
        <begin position="245"/>
        <end position="267"/>
    </location>
</feature>
<dbReference type="Pfam" id="PF20684">
    <property type="entry name" value="Fung_rhodopsin"/>
    <property type="match status" value="1"/>
</dbReference>
<evidence type="ECO:0000256" key="6">
    <source>
        <dbReference type="SAM" id="Phobius"/>
    </source>
</evidence>
<dbReference type="PANTHER" id="PTHR33048:SF129">
    <property type="entry name" value="INTEGRAL MEMBRANE PROTEIN-RELATED"/>
    <property type="match status" value="1"/>
</dbReference>
<proteinExistence type="inferred from homology"/>
<gene>
    <name evidence="8" type="ORF">L207DRAFT_534504</name>
</gene>
<comment type="subcellular location">
    <subcellularLocation>
        <location evidence="1">Membrane</location>
        <topology evidence="1">Multi-pass membrane protein</topology>
    </subcellularLocation>
</comment>
<dbReference type="InterPro" id="IPR049326">
    <property type="entry name" value="Rhodopsin_dom_fungi"/>
</dbReference>
<evidence type="ECO:0000259" key="7">
    <source>
        <dbReference type="Pfam" id="PF20684"/>
    </source>
</evidence>
<feature type="transmembrane region" description="Helical" evidence="6">
    <location>
        <begin position="131"/>
        <end position="153"/>
    </location>
</feature>
<dbReference type="Proteomes" id="UP000235786">
    <property type="component" value="Unassembled WGS sequence"/>
</dbReference>
<dbReference type="PANTHER" id="PTHR33048">
    <property type="entry name" value="PTH11-LIKE INTEGRAL MEMBRANE PROTEIN (AFU_ORTHOLOGUE AFUA_5G11245)"/>
    <property type="match status" value="1"/>
</dbReference>
<feature type="transmembrane region" description="Helical" evidence="6">
    <location>
        <begin position="173"/>
        <end position="198"/>
    </location>
</feature>
<evidence type="ECO:0000256" key="2">
    <source>
        <dbReference type="ARBA" id="ARBA00022692"/>
    </source>
</evidence>
<evidence type="ECO:0000313" key="9">
    <source>
        <dbReference type="Proteomes" id="UP000235786"/>
    </source>
</evidence>
<evidence type="ECO:0000256" key="4">
    <source>
        <dbReference type="ARBA" id="ARBA00023136"/>
    </source>
</evidence>
<keyword evidence="4 6" id="KW-0472">Membrane</keyword>
<dbReference type="OrthoDB" id="444631at2759"/>
<comment type="similarity">
    <text evidence="5">Belongs to the SAT4 family.</text>
</comment>
<dbReference type="AlphaFoldDB" id="A0A2J6R6K5"/>
<feature type="transmembrane region" description="Helical" evidence="6">
    <location>
        <begin position="20"/>
        <end position="41"/>
    </location>
</feature>
<keyword evidence="3 6" id="KW-1133">Transmembrane helix</keyword>
<feature type="transmembrane region" description="Helical" evidence="6">
    <location>
        <begin position="95"/>
        <end position="119"/>
    </location>
</feature>
<name>A0A2J6R6K5_HYAVF</name>
<evidence type="ECO:0000313" key="8">
    <source>
        <dbReference type="EMBL" id="PMD34143.1"/>
    </source>
</evidence>
<accession>A0A2J6R6K5</accession>
<organism evidence="8 9">
    <name type="scientific">Hyaloscypha variabilis (strain UAMH 11265 / GT02V1 / F)</name>
    <name type="common">Meliniomyces variabilis</name>
    <dbReference type="NCBI Taxonomy" id="1149755"/>
    <lineage>
        <taxon>Eukaryota</taxon>
        <taxon>Fungi</taxon>
        <taxon>Dikarya</taxon>
        <taxon>Ascomycota</taxon>
        <taxon>Pezizomycotina</taxon>
        <taxon>Leotiomycetes</taxon>
        <taxon>Helotiales</taxon>
        <taxon>Hyaloscyphaceae</taxon>
        <taxon>Hyaloscypha</taxon>
        <taxon>Hyaloscypha variabilis</taxon>
    </lineage>
</organism>
<keyword evidence="9" id="KW-1185">Reference proteome</keyword>
<protein>
    <recommendedName>
        <fullName evidence="7">Rhodopsin domain-containing protein</fullName>
    </recommendedName>
</protein>
<dbReference type="EMBL" id="KZ613954">
    <property type="protein sequence ID" value="PMD34143.1"/>
    <property type="molecule type" value="Genomic_DNA"/>
</dbReference>
<sequence>MPLAKNPNVPPQPGSRQGALIGLQIFFIVIALVVYGLRVYTRRIILRSLGNDDYVMGVAVLFSIALTINACISTVHGWATHLSSIPESNIPSLLLSIWLSELLFTLSTSFAKLSILLFYLRLATTATYRRVIYGSIVFIAVWAVAFTCVVVFQCHPVSAYWDPNSTACDSPEIALFIHGLTNTVTDVYIYILPMHLVWNVQLPKRQRIGLLIIFGTGFLVCVAGALRLYYSIITDKSPDTPWEGFYLWTWESIEVNLGIVCASAPCLKSMISRILPKFFSSQASSSDFQSLEVASRLRERKGVGMGGIGGMDKGRGFVMTTVTAGRGGRRVGEGESQDDLTGGWANPHGPVLVAKGGVHDMA</sequence>
<reference evidence="8 9" key="1">
    <citation type="submission" date="2016-04" db="EMBL/GenBank/DDBJ databases">
        <title>A degradative enzymes factory behind the ericoid mycorrhizal symbiosis.</title>
        <authorList>
            <consortium name="DOE Joint Genome Institute"/>
            <person name="Martino E."/>
            <person name="Morin E."/>
            <person name="Grelet G."/>
            <person name="Kuo A."/>
            <person name="Kohler A."/>
            <person name="Daghino S."/>
            <person name="Barry K."/>
            <person name="Choi C."/>
            <person name="Cichocki N."/>
            <person name="Clum A."/>
            <person name="Copeland A."/>
            <person name="Hainaut M."/>
            <person name="Haridas S."/>
            <person name="Labutti K."/>
            <person name="Lindquist E."/>
            <person name="Lipzen A."/>
            <person name="Khouja H.-R."/>
            <person name="Murat C."/>
            <person name="Ohm R."/>
            <person name="Olson A."/>
            <person name="Spatafora J."/>
            <person name="Veneault-Fourrey C."/>
            <person name="Henrissat B."/>
            <person name="Grigoriev I."/>
            <person name="Martin F."/>
            <person name="Perotto S."/>
        </authorList>
    </citation>
    <scope>NUCLEOTIDE SEQUENCE [LARGE SCALE GENOMIC DNA]</scope>
    <source>
        <strain evidence="8 9">F</strain>
    </source>
</reference>